<evidence type="ECO:0000313" key="6">
    <source>
        <dbReference type="Proteomes" id="UP000225108"/>
    </source>
</evidence>
<dbReference type="Proteomes" id="UP000225108">
    <property type="component" value="Unassembled WGS sequence"/>
</dbReference>
<comment type="caution">
    <text evidence="5">The sequence shown here is derived from an EMBL/GenBank/DDBJ whole genome shotgun (WGS) entry which is preliminary data.</text>
</comment>
<keyword evidence="4" id="KW-0472">Membrane</keyword>
<dbReference type="GO" id="GO:0006508">
    <property type="term" value="P:proteolysis"/>
    <property type="evidence" value="ECO:0007669"/>
    <property type="project" value="InterPro"/>
</dbReference>
<name>A0A2G3PHB3_WILMA</name>
<feature type="transmembrane region" description="Helical" evidence="4">
    <location>
        <begin position="12"/>
        <end position="33"/>
    </location>
</feature>
<dbReference type="PANTHER" id="PTHR30023:SF0">
    <property type="entry name" value="PENICILLIN-SENSITIVE CARBOXYPEPTIDASE A"/>
    <property type="match status" value="1"/>
</dbReference>
<gene>
    <name evidence="5" type="primary">dacB</name>
    <name evidence="5" type="ORF">CSW57_15395</name>
</gene>
<keyword evidence="5" id="KW-0645">Protease</keyword>
<keyword evidence="2" id="KW-0378">Hydrolase</keyword>
<dbReference type="PRINTS" id="PR00922">
    <property type="entry name" value="DADACBPTASE3"/>
</dbReference>
<comment type="similarity">
    <text evidence="1">Belongs to the peptidase S13 family.</text>
</comment>
<keyword evidence="4" id="KW-1133">Transmembrane helix</keyword>
<organism evidence="5 6">
    <name type="scientific">Williamsia marianensis</name>
    <dbReference type="NCBI Taxonomy" id="85044"/>
    <lineage>
        <taxon>Bacteria</taxon>
        <taxon>Bacillati</taxon>
        <taxon>Actinomycetota</taxon>
        <taxon>Actinomycetes</taxon>
        <taxon>Mycobacteriales</taxon>
        <taxon>Nocardiaceae</taxon>
        <taxon>Williamsia</taxon>
    </lineage>
</organism>
<dbReference type="NCBIfam" id="TIGR00666">
    <property type="entry name" value="PBP4"/>
    <property type="match status" value="1"/>
</dbReference>
<dbReference type="InterPro" id="IPR012338">
    <property type="entry name" value="Beta-lactam/transpept-like"/>
</dbReference>
<evidence type="ECO:0000256" key="1">
    <source>
        <dbReference type="ARBA" id="ARBA00006096"/>
    </source>
</evidence>
<dbReference type="RefSeq" id="WP_099383621.1">
    <property type="nucleotide sequence ID" value="NZ_PEBD01000010.1"/>
</dbReference>
<accession>A0A2G3PHB3</accession>
<dbReference type="GO" id="GO:0000270">
    <property type="term" value="P:peptidoglycan metabolic process"/>
    <property type="evidence" value="ECO:0007669"/>
    <property type="project" value="TreeGrafter"/>
</dbReference>
<dbReference type="EMBL" id="PEBD01000010">
    <property type="protein sequence ID" value="PHV65198.1"/>
    <property type="molecule type" value="Genomic_DNA"/>
</dbReference>
<dbReference type="PANTHER" id="PTHR30023">
    <property type="entry name" value="D-ALANYL-D-ALANINE CARBOXYPEPTIDASE"/>
    <property type="match status" value="1"/>
</dbReference>
<dbReference type="GO" id="GO:0004185">
    <property type="term" value="F:serine-type carboxypeptidase activity"/>
    <property type="evidence" value="ECO:0007669"/>
    <property type="project" value="InterPro"/>
</dbReference>
<sequence>MAGTSLSRKGLWWTLVPVVALIAVAAIALVIAFRVDDGSDALPAGASPQPPPASLTPRINPVRADAPAPTPAGVRTELAQALANPDLGELSGEISDALTGAELWSTNPNRALIPASTIKVLTASAALLALPHEQRVTTTVVAGAGGQVILVGAGDPTLSVQPDGQDTFFTDAPRISALADQIKKAGVDVTSVAVDTNAFSGPTLAPSWDPADIAAGNITPIESLIADSGRNDPLFIDSPRTSTPALTAGAALADALGVDAAPTEATAPANARVIAQVQSAPLVTRLGDMMRASDNVLAETVSIEIAKATGGRPTMAGGIEAVRKTLSDYGFNMNGTVFADVSGLSEDNRVSAALLDQVVNAGAGDAQPKLRPLLDMLPVAGATGTLAERFDTQNKSGAGWVRAKTGTLTGASALVGVVQTREGRVLSFALMSNGSSPDAARPALDAIAVALRECGCR</sequence>
<dbReference type="Pfam" id="PF02113">
    <property type="entry name" value="Peptidase_S13"/>
    <property type="match status" value="2"/>
</dbReference>
<evidence type="ECO:0000256" key="2">
    <source>
        <dbReference type="ARBA" id="ARBA00022801"/>
    </source>
</evidence>
<proteinExistence type="inferred from homology"/>
<protein>
    <submittedName>
        <fullName evidence="5">D-alanyl-D-alanine carboxypeptidase/D-alanyl-D-alanine-endopeptidase</fullName>
    </submittedName>
</protein>
<evidence type="ECO:0000256" key="4">
    <source>
        <dbReference type="SAM" id="Phobius"/>
    </source>
</evidence>
<keyword evidence="5" id="KW-0121">Carboxypeptidase</keyword>
<dbReference type="Gene3D" id="3.40.710.10">
    <property type="entry name" value="DD-peptidase/beta-lactamase superfamily"/>
    <property type="match status" value="2"/>
</dbReference>
<dbReference type="SUPFAM" id="SSF56601">
    <property type="entry name" value="beta-lactamase/transpeptidase-like"/>
    <property type="match status" value="1"/>
</dbReference>
<feature type="region of interest" description="Disordered" evidence="3">
    <location>
        <begin position="43"/>
        <end position="71"/>
    </location>
</feature>
<reference evidence="5 6" key="1">
    <citation type="submission" date="2017-10" db="EMBL/GenBank/DDBJ databases">
        <title>The draft genome sequence of Williamsia sp. BULT 1.1 isolated from the semi-arid grassland soils from South Africa.</title>
        <authorList>
            <person name="Kabwe M.H."/>
            <person name="Govender N."/>
            <person name="Mutseka Lunga P."/>
            <person name="Vikram S."/>
            <person name="Makhalanyane T.P."/>
        </authorList>
    </citation>
    <scope>NUCLEOTIDE SEQUENCE [LARGE SCALE GENOMIC DNA]</scope>
    <source>
        <strain evidence="5 6">BULT 1.1</strain>
    </source>
</reference>
<dbReference type="InterPro" id="IPR000667">
    <property type="entry name" value="Peptidase_S13"/>
</dbReference>
<keyword evidence="4" id="KW-0812">Transmembrane</keyword>
<dbReference type="AlphaFoldDB" id="A0A2G3PHB3"/>
<evidence type="ECO:0000256" key="3">
    <source>
        <dbReference type="SAM" id="MobiDB-lite"/>
    </source>
</evidence>
<evidence type="ECO:0000313" key="5">
    <source>
        <dbReference type="EMBL" id="PHV65198.1"/>
    </source>
</evidence>